<sequence length="651" mass="76454">MYKHSSPSQILSPYFKTVKTFCGLEDKEKKLYNIISRFFNNNEVIHPLSKLVEFLENYNEESSWKACFITLCLFLDHQTIKSYTQRSEYELFQRTNDNKNDVELRQKRFFVNVEDPGNGNTVKKKQKKECIRQLPFEKNDELLYKYILIKLENINRLYYDTFEHISNETEISNDSIILEKSFYDLIGLKYTYCTTSLFNRASSNVKKLILLNCSNDIEIFDTINYWCIERINKREILSNTINLLADDIKSVLQLPFDTDDSVIQSKCDFILKWLYLPVEDTPSSEKVFKSYTKLKEAINKWEFHSSANNTRKKEVNTEQMFLVKSNFQKAVVEFVLERHSEQTNGWYNPFWTLGIDPKTFKSDEIATIKKKLLLFTHPDKILDKKMKEKSKEANIIIRDSLELIKKIFKTNRNIVKSLPKGPELSYDLNSYFDRYSNIQNNMPEVLETNILTIKLNGEETPKLPPGIGVSIKFNEHVEGSKINVYLTIPFIRPNLVIEKGELMNYIFASYTIETNDQTKCADLQLNIFENYIYFEIPNLLYSGYPGVTEISYYIGLEIIFHSSSLKTTWKRVNTKTPTEYELLKGFSKDGIKSYLKLYNKTWGKEKTPVQNMFTAAKLCNVIDKTSKKTDLVKILITLMENTYKNFNYLHI</sequence>
<evidence type="ECO:0000313" key="2">
    <source>
        <dbReference type="Proteomes" id="UP001071777"/>
    </source>
</evidence>
<comment type="caution">
    <text evidence="1">The sequence shown here is derived from an EMBL/GenBank/DDBJ whole genome shotgun (WGS) entry which is preliminary data.</text>
</comment>
<reference evidence="1" key="1">
    <citation type="submission" date="2022-10" db="EMBL/GenBank/DDBJ databases">
        <title>Adaptive evolution leads to modifications in subtelomeric GC content in a zoonotic Cryptosporidium species.</title>
        <authorList>
            <person name="Li J."/>
            <person name="Feng Y."/>
            <person name="Xiao L."/>
        </authorList>
    </citation>
    <scope>NUCLEOTIDE SEQUENCE</scope>
    <source>
        <strain evidence="1">25894</strain>
    </source>
</reference>
<keyword evidence="2" id="KW-1185">Reference proteome</keyword>
<organism evidence="1 2">
    <name type="scientific">Cryptosporidium canis</name>
    <dbReference type="NCBI Taxonomy" id="195482"/>
    <lineage>
        <taxon>Eukaryota</taxon>
        <taxon>Sar</taxon>
        <taxon>Alveolata</taxon>
        <taxon>Apicomplexa</taxon>
        <taxon>Conoidasida</taxon>
        <taxon>Coccidia</taxon>
        <taxon>Eucoccidiorida</taxon>
        <taxon>Eimeriorina</taxon>
        <taxon>Cryptosporidiidae</taxon>
        <taxon>Cryptosporidium</taxon>
    </lineage>
</organism>
<name>A0ABQ8P5D6_9CRYT</name>
<evidence type="ECO:0008006" key="3">
    <source>
        <dbReference type="Google" id="ProtNLM"/>
    </source>
</evidence>
<accession>A0ABQ8P5D6</accession>
<dbReference type="InterPro" id="IPR036869">
    <property type="entry name" value="J_dom_sf"/>
</dbReference>
<proteinExistence type="predicted"/>
<evidence type="ECO:0000313" key="1">
    <source>
        <dbReference type="EMBL" id="KAJ1608928.1"/>
    </source>
</evidence>
<dbReference type="EMBL" id="JAPCXB010000089">
    <property type="protein sequence ID" value="KAJ1608928.1"/>
    <property type="molecule type" value="Genomic_DNA"/>
</dbReference>
<dbReference type="Proteomes" id="UP001071777">
    <property type="component" value="Unassembled WGS sequence"/>
</dbReference>
<protein>
    <recommendedName>
        <fullName evidence="3">J domain-containing protein</fullName>
    </recommendedName>
</protein>
<gene>
    <name evidence="1" type="ORF">OJ252_2374</name>
</gene>
<dbReference type="SUPFAM" id="SSF46565">
    <property type="entry name" value="Chaperone J-domain"/>
    <property type="match status" value="1"/>
</dbReference>